<name>A0A841HZQ1_9DEIO</name>
<keyword evidence="5" id="KW-1185">Reference proteome</keyword>
<dbReference type="SUPFAM" id="SSF51735">
    <property type="entry name" value="NAD(P)-binding Rossmann-fold domains"/>
    <property type="match status" value="1"/>
</dbReference>
<dbReference type="Proteomes" id="UP000569951">
    <property type="component" value="Unassembled WGS sequence"/>
</dbReference>
<dbReference type="InterPro" id="IPR002347">
    <property type="entry name" value="SDR_fam"/>
</dbReference>
<dbReference type="EMBL" id="JACHHG010000002">
    <property type="protein sequence ID" value="MBB6097215.1"/>
    <property type="molecule type" value="Genomic_DNA"/>
</dbReference>
<dbReference type="InterPro" id="IPR036291">
    <property type="entry name" value="NAD(P)-bd_dom_sf"/>
</dbReference>
<dbReference type="PANTHER" id="PTHR44196">
    <property type="entry name" value="DEHYDROGENASE/REDUCTASE SDR FAMILY MEMBER 7B"/>
    <property type="match status" value="1"/>
</dbReference>
<dbReference type="Gene3D" id="3.40.50.720">
    <property type="entry name" value="NAD(P)-binding Rossmann-like Domain"/>
    <property type="match status" value="1"/>
</dbReference>
<evidence type="ECO:0000256" key="1">
    <source>
        <dbReference type="ARBA" id="ARBA00006484"/>
    </source>
</evidence>
<evidence type="ECO:0000313" key="4">
    <source>
        <dbReference type="EMBL" id="MBB6097215.1"/>
    </source>
</evidence>
<keyword evidence="2" id="KW-0560">Oxidoreductase</keyword>
<evidence type="ECO:0000256" key="2">
    <source>
        <dbReference type="ARBA" id="ARBA00023002"/>
    </source>
</evidence>
<dbReference type="Pfam" id="PF00106">
    <property type="entry name" value="adh_short"/>
    <property type="match status" value="1"/>
</dbReference>
<comment type="caution">
    <text evidence="4">The sequence shown here is derived from an EMBL/GenBank/DDBJ whole genome shotgun (WGS) entry which is preliminary data.</text>
</comment>
<dbReference type="PROSITE" id="PS00061">
    <property type="entry name" value="ADH_SHORT"/>
    <property type="match status" value="1"/>
</dbReference>
<dbReference type="PANTHER" id="PTHR44196:SF1">
    <property type="entry name" value="DEHYDROGENASE_REDUCTASE SDR FAMILY MEMBER 7B"/>
    <property type="match status" value="1"/>
</dbReference>
<dbReference type="PRINTS" id="PR00080">
    <property type="entry name" value="SDRFAMILY"/>
</dbReference>
<accession>A0A841HZQ1</accession>
<sequence length="249" mass="26901">MTHLPPPGPHVILTGASSGIGEATARELVGRGYRVTLAARRLERLEALRRELDTAGDRVLIVRCDVTLESDRLDLLAQARRVFGPVGVLINNAGVDSGGRRYWEQPESVSKVLETNLLAAIELSGLVLPEMLERRYGRLIHVGSVAGRIGISTLYAASKFGLRGFSLALRRELLGSGVTSSLVAPGFVRTEMTARHPFPMPGPEPVARAVARLIARPRAEVVVPGSYHAVIALAHLFPGIVDFAARRVR</sequence>
<reference evidence="4 5" key="1">
    <citation type="submission" date="2020-08" db="EMBL/GenBank/DDBJ databases">
        <title>Genomic Encyclopedia of Type Strains, Phase IV (KMG-IV): sequencing the most valuable type-strain genomes for metagenomic binning, comparative biology and taxonomic classification.</title>
        <authorList>
            <person name="Goeker M."/>
        </authorList>
    </citation>
    <scope>NUCLEOTIDE SEQUENCE [LARGE SCALE GENOMIC DNA]</scope>
    <source>
        <strain evidence="4 5">DSM 21458</strain>
    </source>
</reference>
<evidence type="ECO:0000313" key="5">
    <source>
        <dbReference type="Proteomes" id="UP000569951"/>
    </source>
</evidence>
<dbReference type="GO" id="GO:0016491">
    <property type="term" value="F:oxidoreductase activity"/>
    <property type="evidence" value="ECO:0007669"/>
    <property type="project" value="UniProtKB-KW"/>
</dbReference>
<dbReference type="InterPro" id="IPR020904">
    <property type="entry name" value="Sc_DH/Rdtase_CS"/>
</dbReference>
<proteinExistence type="inferred from homology"/>
<comment type="similarity">
    <text evidence="1 3">Belongs to the short-chain dehydrogenases/reductases (SDR) family.</text>
</comment>
<dbReference type="RefSeq" id="WP_183984420.1">
    <property type="nucleotide sequence ID" value="NZ_JACHHG010000002.1"/>
</dbReference>
<dbReference type="CDD" id="cd05233">
    <property type="entry name" value="SDR_c"/>
    <property type="match status" value="1"/>
</dbReference>
<organism evidence="4 5">
    <name type="scientific">Deinobacterium chartae</name>
    <dbReference type="NCBI Taxonomy" id="521158"/>
    <lineage>
        <taxon>Bacteria</taxon>
        <taxon>Thermotogati</taxon>
        <taxon>Deinococcota</taxon>
        <taxon>Deinococci</taxon>
        <taxon>Deinococcales</taxon>
        <taxon>Deinococcaceae</taxon>
        <taxon>Deinobacterium</taxon>
    </lineage>
</organism>
<dbReference type="PRINTS" id="PR00081">
    <property type="entry name" value="GDHRDH"/>
</dbReference>
<dbReference type="GO" id="GO:0016020">
    <property type="term" value="C:membrane"/>
    <property type="evidence" value="ECO:0007669"/>
    <property type="project" value="TreeGrafter"/>
</dbReference>
<gene>
    <name evidence="4" type="ORF">HNR42_000629</name>
</gene>
<dbReference type="AlphaFoldDB" id="A0A841HZQ1"/>
<evidence type="ECO:0000256" key="3">
    <source>
        <dbReference type="RuleBase" id="RU000363"/>
    </source>
</evidence>
<protein>
    <submittedName>
        <fullName evidence="4">Short-subunit dehydrogenase</fullName>
    </submittedName>
</protein>